<keyword evidence="1 2" id="KW-0732">Signal</keyword>
<feature type="domain" description="Soluble ligand binding" evidence="4">
    <location>
        <begin position="110"/>
        <end position="154"/>
    </location>
</feature>
<dbReference type="InterPro" id="IPR019554">
    <property type="entry name" value="Soluble_ligand-bd"/>
</dbReference>
<name>A0AAT9FL95_9BACT</name>
<evidence type="ECO:0000256" key="2">
    <source>
        <dbReference type="SAM" id="SignalP"/>
    </source>
</evidence>
<protein>
    <recommendedName>
        <fullName evidence="6">Soluble ligand binding domain-containing protein</fullName>
    </recommendedName>
</protein>
<evidence type="ECO:0000259" key="3">
    <source>
        <dbReference type="Pfam" id="PF02563"/>
    </source>
</evidence>
<dbReference type="EMBL" id="AP026866">
    <property type="protein sequence ID" value="BDS06708.1"/>
    <property type="molecule type" value="Genomic_DNA"/>
</dbReference>
<dbReference type="AlphaFoldDB" id="A0AAT9FL95"/>
<evidence type="ECO:0000256" key="1">
    <source>
        <dbReference type="ARBA" id="ARBA00022729"/>
    </source>
</evidence>
<gene>
    <name evidence="5" type="ORF">NT6N_17480</name>
</gene>
<feature type="signal peptide" evidence="2">
    <location>
        <begin position="1"/>
        <end position="17"/>
    </location>
</feature>
<dbReference type="Gene3D" id="3.10.560.10">
    <property type="entry name" value="Outer membrane lipoprotein wza domain like"/>
    <property type="match status" value="1"/>
</dbReference>
<evidence type="ECO:0000259" key="4">
    <source>
        <dbReference type="Pfam" id="PF10531"/>
    </source>
</evidence>
<dbReference type="PANTHER" id="PTHR33619:SF3">
    <property type="entry name" value="POLYSACCHARIDE EXPORT PROTEIN GFCE-RELATED"/>
    <property type="match status" value="1"/>
</dbReference>
<evidence type="ECO:0008006" key="6">
    <source>
        <dbReference type="Google" id="ProtNLM"/>
    </source>
</evidence>
<organism evidence="5">
    <name type="scientific">Oceaniferula spumae</name>
    <dbReference type="NCBI Taxonomy" id="2979115"/>
    <lineage>
        <taxon>Bacteria</taxon>
        <taxon>Pseudomonadati</taxon>
        <taxon>Verrucomicrobiota</taxon>
        <taxon>Verrucomicrobiia</taxon>
        <taxon>Verrucomicrobiales</taxon>
        <taxon>Verrucomicrobiaceae</taxon>
        <taxon>Oceaniferula</taxon>
    </lineage>
</organism>
<proteinExistence type="predicted"/>
<dbReference type="Gene3D" id="3.30.1950.10">
    <property type="entry name" value="wza like domain"/>
    <property type="match status" value="1"/>
</dbReference>
<dbReference type="Pfam" id="PF02563">
    <property type="entry name" value="Poly_export"/>
    <property type="match status" value="1"/>
</dbReference>
<dbReference type="GO" id="GO:0015159">
    <property type="term" value="F:polysaccharide transmembrane transporter activity"/>
    <property type="evidence" value="ECO:0007669"/>
    <property type="project" value="InterPro"/>
</dbReference>
<dbReference type="InterPro" id="IPR003715">
    <property type="entry name" value="Poly_export_N"/>
</dbReference>
<dbReference type="Pfam" id="PF10531">
    <property type="entry name" value="SLBB"/>
    <property type="match status" value="1"/>
</dbReference>
<feature type="chain" id="PRO_5043995056" description="Soluble ligand binding domain-containing protein" evidence="2">
    <location>
        <begin position="18"/>
        <end position="186"/>
    </location>
</feature>
<feature type="domain" description="Polysaccharide export protein N-terminal" evidence="3">
    <location>
        <begin position="18"/>
        <end position="92"/>
    </location>
</feature>
<reference evidence="5" key="1">
    <citation type="submission" date="2024-07" db="EMBL/GenBank/DDBJ databases">
        <title>Complete genome sequence of Verrucomicrobiaceae bacterium NT6N.</title>
        <authorList>
            <person name="Huang C."/>
            <person name="Takami H."/>
            <person name="Hamasaki K."/>
        </authorList>
    </citation>
    <scope>NUCLEOTIDE SEQUENCE</scope>
    <source>
        <strain evidence="5">NT6N</strain>
    </source>
</reference>
<dbReference type="KEGG" id="osu:NT6N_17480"/>
<accession>A0AAT9FL95</accession>
<evidence type="ECO:0000313" key="5">
    <source>
        <dbReference type="EMBL" id="BDS06708.1"/>
    </source>
</evidence>
<dbReference type="InterPro" id="IPR049712">
    <property type="entry name" value="Poly_export"/>
</dbReference>
<sequence length="186" mass="20090">MALATMAATLWSGTALAQISTKEILSITIKGVPATEQTRISGEYVVSPDGQIYLPLLKGGIRASGLSSSALARSIESAYRSAEMYQNPRITVVSRKDTAASNIDQQLISVGGFVKSPGQKPYTRGMTLFQAVSAAGGETAFGSIKRVELHRNGKKWIYDLRNSTHMRVKVYPHDTINVPQKTAFGN</sequence>
<dbReference type="PANTHER" id="PTHR33619">
    <property type="entry name" value="POLYSACCHARIDE EXPORT PROTEIN GFCE-RELATED"/>
    <property type="match status" value="1"/>
</dbReference>